<reference evidence="3 4" key="1">
    <citation type="submission" date="2018-09" db="EMBL/GenBank/DDBJ databases">
        <title>Paenibacillus SK2017-BO5.</title>
        <authorList>
            <person name="Piskunova J.V."/>
            <person name="Dubiley S.A."/>
            <person name="Severinov K.V."/>
        </authorList>
    </citation>
    <scope>NUCLEOTIDE SEQUENCE [LARGE SCALE GENOMIC DNA]</scope>
    <source>
        <strain evidence="3 4">BO5</strain>
    </source>
</reference>
<dbReference type="Gene3D" id="3.10.620.30">
    <property type="match status" value="1"/>
</dbReference>
<proteinExistence type="predicted"/>
<dbReference type="OrthoDB" id="1817605at2"/>
<feature type="domain" description="Transglutaminase-like" evidence="2">
    <location>
        <begin position="301"/>
        <end position="364"/>
    </location>
</feature>
<keyword evidence="1" id="KW-0812">Transmembrane</keyword>
<keyword evidence="1" id="KW-0472">Membrane</keyword>
<feature type="transmembrane region" description="Helical" evidence="1">
    <location>
        <begin position="102"/>
        <end position="124"/>
    </location>
</feature>
<sequence>MNGQILTDGNVVTILLGVIMLLSVLLGVRRGASGSARHLLSFVLDTTAVVVSVLASYWIAMTLSPLVQRQMVEWSIAIPARELSWWEQVGYTLLTGIRDFPLLRFAVLFALIYMIIRWIAGWALRALVPAFGRERANLPTGTAAAGSLKTLGNWLAGAVLGGIIGMVRALLVILVLFVYVTWQPDTKASAVIRDSEAYRLAAQQLIEPVAGDFISSQWPVFTSQVAEELTSLMQRKYEVVDSHIPDDIEQAAADITAGARSDEEKARKLYDWIGSRVQYDWDKAKQYETKRVWKEQSPQDTFVSKQGVCIDYARLYAVMARSVDVKVKVVTGLGYDGQGGYGPHAWNEVWLSEEQHWIPLDATWASSGDWFNPSDFAKTHVPDKIAGS</sequence>
<dbReference type="Proteomes" id="UP000266177">
    <property type="component" value="Unassembled WGS sequence"/>
</dbReference>
<dbReference type="InterPro" id="IPR002931">
    <property type="entry name" value="Transglutaminase-like"/>
</dbReference>
<dbReference type="Pfam" id="PF01841">
    <property type="entry name" value="Transglut_core"/>
    <property type="match status" value="1"/>
</dbReference>
<feature type="transmembrane region" description="Helical" evidence="1">
    <location>
        <begin position="154"/>
        <end position="182"/>
    </location>
</feature>
<keyword evidence="1" id="KW-1133">Transmembrane helix</keyword>
<evidence type="ECO:0000313" key="4">
    <source>
        <dbReference type="Proteomes" id="UP000266177"/>
    </source>
</evidence>
<evidence type="ECO:0000259" key="2">
    <source>
        <dbReference type="SMART" id="SM00460"/>
    </source>
</evidence>
<gene>
    <name evidence="3" type="ORF">DQX05_24390</name>
</gene>
<feature type="transmembrane region" description="Helical" evidence="1">
    <location>
        <begin position="40"/>
        <end position="60"/>
    </location>
</feature>
<comment type="caution">
    <text evidence="3">The sequence shown here is derived from an EMBL/GenBank/DDBJ whole genome shotgun (WGS) entry which is preliminary data.</text>
</comment>
<dbReference type="SUPFAM" id="SSF54001">
    <property type="entry name" value="Cysteine proteinases"/>
    <property type="match status" value="1"/>
</dbReference>
<dbReference type="PANTHER" id="PTHR33490:SF3">
    <property type="entry name" value="CONSERVED INTEGRAL MEMBRANE PROTEIN"/>
    <property type="match status" value="1"/>
</dbReference>
<organism evidence="3 4">
    <name type="scientific">Paenibacillus thiaminolyticus</name>
    <name type="common">Bacillus thiaminolyticus</name>
    <dbReference type="NCBI Taxonomy" id="49283"/>
    <lineage>
        <taxon>Bacteria</taxon>
        <taxon>Bacillati</taxon>
        <taxon>Bacillota</taxon>
        <taxon>Bacilli</taxon>
        <taxon>Bacillales</taxon>
        <taxon>Paenibacillaceae</taxon>
        <taxon>Paenibacillus</taxon>
    </lineage>
</organism>
<accession>A0A3A3GB78</accession>
<evidence type="ECO:0000313" key="3">
    <source>
        <dbReference type="EMBL" id="RJG20700.1"/>
    </source>
</evidence>
<dbReference type="EMBL" id="QYZD01000032">
    <property type="protein sequence ID" value="RJG20700.1"/>
    <property type="molecule type" value="Genomic_DNA"/>
</dbReference>
<dbReference type="InterPro" id="IPR038765">
    <property type="entry name" value="Papain-like_cys_pep_sf"/>
</dbReference>
<feature type="transmembrane region" description="Helical" evidence="1">
    <location>
        <begin position="12"/>
        <end position="28"/>
    </location>
</feature>
<evidence type="ECO:0000256" key="1">
    <source>
        <dbReference type="SAM" id="Phobius"/>
    </source>
</evidence>
<dbReference type="AlphaFoldDB" id="A0A3A3GB78"/>
<protein>
    <submittedName>
        <fullName evidence="3">Transglutaminase domain-containing protein</fullName>
    </submittedName>
</protein>
<dbReference type="PANTHER" id="PTHR33490">
    <property type="entry name" value="BLR5614 PROTEIN-RELATED"/>
    <property type="match status" value="1"/>
</dbReference>
<dbReference type="SMART" id="SM00460">
    <property type="entry name" value="TGc"/>
    <property type="match status" value="1"/>
</dbReference>
<name>A0A3A3GB78_PANTH</name>
<dbReference type="RefSeq" id="WP_119795956.1">
    <property type="nucleotide sequence ID" value="NZ_QYZD01000032.1"/>
</dbReference>